<comment type="catalytic activity">
    <reaction evidence="17">
        <text>K(+)(in) = K(+)(out)</text>
        <dbReference type="Rhea" id="RHEA:29463"/>
        <dbReference type="ChEBI" id="CHEBI:29103"/>
    </reaction>
</comment>
<evidence type="ECO:0000313" key="19">
    <source>
        <dbReference type="EMBL" id="CAH1772688.1"/>
    </source>
</evidence>
<dbReference type="Pfam" id="PF22614">
    <property type="entry name" value="Slo-like_RCK"/>
    <property type="match status" value="2"/>
</dbReference>
<evidence type="ECO:0000256" key="9">
    <source>
        <dbReference type="ARBA" id="ARBA00022842"/>
    </source>
</evidence>
<evidence type="ECO:0000256" key="6">
    <source>
        <dbReference type="ARBA" id="ARBA00022723"/>
    </source>
</evidence>
<dbReference type="Gene3D" id="1.10.287.70">
    <property type="match status" value="1"/>
</dbReference>
<keyword evidence="13" id="KW-0406">Ion transport</keyword>
<gene>
    <name evidence="19" type="ORF">OFUS_LOCUS411</name>
</gene>
<evidence type="ECO:0000256" key="1">
    <source>
        <dbReference type="ARBA" id="ARBA00004651"/>
    </source>
</evidence>
<dbReference type="PANTHER" id="PTHR10027:SF33">
    <property type="entry name" value="CALCIUM-ACTIVATED POTASSIUM CHANNEL SUBUNIT ALPHA-1-RELATED"/>
    <property type="match status" value="1"/>
</dbReference>
<comment type="subcellular location">
    <subcellularLocation>
        <location evidence="1">Cell membrane</location>
        <topology evidence="1">Multi-pass membrane protein</topology>
    </subcellularLocation>
</comment>
<comment type="caution">
    <text evidence="19">The sequence shown here is derived from an EMBL/GenBank/DDBJ whole genome shotgun (WGS) entry which is preliminary data.</text>
</comment>
<dbReference type="AlphaFoldDB" id="A0A8J1UXH4"/>
<dbReference type="Pfam" id="PF03493">
    <property type="entry name" value="BK_channel_a"/>
    <property type="match status" value="1"/>
</dbReference>
<evidence type="ECO:0000256" key="16">
    <source>
        <dbReference type="ARBA" id="ARBA00029579"/>
    </source>
</evidence>
<dbReference type="GO" id="GO:0034702">
    <property type="term" value="C:monoatomic ion channel complex"/>
    <property type="evidence" value="ECO:0007669"/>
    <property type="project" value="UniProtKB-KW"/>
</dbReference>
<dbReference type="GO" id="GO:0005886">
    <property type="term" value="C:plasma membrane"/>
    <property type="evidence" value="ECO:0007669"/>
    <property type="project" value="UniProtKB-SubCell"/>
</dbReference>
<dbReference type="InterPro" id="IPR047871">
    <property type="entry name" value="K_chnl_Slo-like"/>
</dbReference>
<evidence type="ECO:0000256" key="2">
    <source>
        <dbReference type="ARBA" id="ARBA00022448"/>
    </source>
</evidence>
<keyword evidence="14" id="KW-0472">Membrane</keyword>
<dbReference type="GO" id="GO:0046872">
    <property type="term" value="F:metal ion binding"/>
    <property type="evidence" value="ECO:0007669"/>
    <property type="project" value="UniProtKB-KW"/>
</dbReference>
<evidence type="ECO:0000256" key="3">
    <source>
        <dbReference type="ARBA" id="ARBA00022475"/>
    </source>
</evidence>
<dbReference type="Pfam" id="PF21014">
    <property type="entry name" value="Slowpoke_C"/>
    <property type="match status" value="1"/>
</dbReference>
<dbReference type="SUPFAM" id="SSF51735">
    <property type="entry name" value="NAD(P)-binding Rossmann-fold domains"/>
    <property type="match status" value="1"/>
</dbReference>
<dbReference type="InterPro" id="IPR036291">
    <property type="entry name" value="NAD(P)-bd_dom_sf"/>
</dbReference>
<keyword evidence="20" id="KW-1185">Reference proteome</keyword>
<dbReference type="PRINTS" id="PR01449">
    <property type="entry name" value="BKCHANNELA"/>
</dbReference>
<evidence type="ECO:0000259" key="18">
    <source>
        <dbReference type="PROSITE" id="PS51201"/>
    </source>
</evidence>
<evidence type="ECO:0000256" key="10">
    <source>
        <dbReference type="ARBA" id="ARBA00022882"/>
    </source>
</evidence>
<keyword evidence="7" id="KW-0631">Potassium channel</keyword>
<dbReference type="FunFam" id="3.40.50.720:FF:000005">
    <property type="entry name" value="calcium-activated potassium channel subunit alpha-1 isoform X6"/>
    <property type="match status" value="1"/>
</dbReference>
<dbReference type="Pfam" id="PF07885">
    <property type="entry name" value="Ion_trans_2"/>
    <property type="match status" value="1"/>
</dbReference>
<keyword evidence="2" id="KW-0813">Transport</keyword>
<dbReference type="InterPro" id="IPR048735">
    <property type="entry name" value="Slowpoke-like_C"/>
</dbReference>
<keyword evidence="11" id="KW-0630">Potassium</keyword>
<evidence type="ECO:0000256" key="12">
    <source>
        <dbReference type="ARBA" id="ARBA00022989"/>
    </source>
</evidence>
<dbReference type="PROSITE" id="PS51201">
    <property type="entry name" value="RCK_N"/>
    <property type="match status" value="1"/>
</dbReference>
<evidence type="ECO:0000256" key="13">
    <source>
        <dbReference type="ARBA" id="ARBA00023065"/>
    </source>
</evidence>
<evidence type="ECO:0000256" key="14">
    <source>
        <dbReference type="ARBA" id="ARBA00023136"/>
    </source>
</evidence>
<dbReference type="InterPro" id="IPR013099">
    <property type="entry name" value="K_chnl_dom"/>
</dbReference>
<sequence length="1046" mass="118043">MVCILEKQWYIYVGPSICVWLLGYICIFIRRFQKYCSDAPLERISDSTSFIAEDVGGEPTELFKTCVGNREKRSSKLVLKDTIEGLVRGRTYPGKLVIGVVWLLNVLSLVLYFIDEASVLGDSKCVKLLPLDALLHCCFFIFSMLRFGVCKNGLMFWSSLSTIVDIFTIPQPFIAIYLGRNWLGLRFLRALNLIMVAEILQLLGWLRSRNSIRMTTLAMIFTGVWLSTSGFVHLVENTGDPFYEYNNGQSLTYWDSVYYMLVTMSTVGFGDISCVTVTGKIFITAFIIGSYVMFGNIISEVISSMATSSRRMYRNCDHIYTRKFVIVCGHITCHSVTSFLKDYLQRDTHIQGIRVIFVHKDPPGEELELVIKTNFTQVRYFQGSVLNDADLQAMHMSSADACLILSNKCTPEPYEEDVANIMRCTSVKTFRPNIRVIMQVLQYRNKQRLKNVPHWNPTRGDEVICVTELTLNLMGQHCISPCLPTLVANIIRPYSSVAKHKIYKLESWEKSYHEGLKMEVYNVALHRSFNGMPFSEAAKICYCELDVLLIALYTPASQGEDPSDVCSTFLVNPSEDSVHSRSVGVCIASSAATAKQVSTWCTQCLHHHGDHDCFADQPTKSVSKKEYTLVYNILPQPPRHLNSTTSHLLPDQCRTESNGAVKNYEEAIWVSRPAPTLRDNIPLLTVETRKASICKRPQCKQSVTSPTTSRSYYWTRQHSVEDAILTSKMDDKKCAILQKHIIAIVIASGTDPIIQLENFVKPLRTIDKDYDDLRPIVLVGDRYYLEREWASLQHYPKIYIHESYPILPQVLEDVNIRQASSCVILSAARGSCSHPELRDKDVVMCALEVQSLLRENLDCRMVNYAGASNPEYTVQSSDYNFSPTPTKTNLLVETANDSSVQYLGRESTLSIAIMDSLVVSTYYSPCVSMVVNTLSSGSSSDVASFTNHKGEQTSRNQVTTITLEDGEYSEYKNGYYGDLFSHALVTNGVLCLGVRRKCSQTFGQENRRVITNPQSSFRLNSSDSVYCLLPQENPMQDNGNITISEI</sequence>
<keyword evidence="6" id="KW-0479">Metal-binding</keyword>
<evidence type="ECO:0000256" key="11">
    <source>
        <dbReference type="ARBA" id="ARBA00022958"/>
    </source>
</evidence>
<keyword evidence="3" id="KW-1003">Cell membrane</keyword>
<feature type="domain" description="RCK N-terminal" evidence="18">
    <location>
        <begin position="322"/>
        <end position="464"/>
    </location>
</feature>
<evidence type="ECO:0000256" key="5">
    <source>
        <dbReference type="ARBA" id="ARBA00022692"/>
    </source>
</evidence>
<evidence type="ECO:0000256" key="17">
    <source>
        <dbReference type="ARBA" id="ARBA00034430"/>
    </source>
</evidence>
<keyword evidence="15" id="KW-0407">Ion channel</keyword>
<dbReference type="Gene3D" id="3.40.50.720">
    <property type="entry name" value="NAD(P)-binding Rossmann-like Domain"/>
    <property type="match status" value="1"/>
</dbReference>
<dbReference type="FunFam" id="1.10.287.70:FF:000015">
    <property type="entry name" value="Calcium-activated potassium channel subunit alpha-1 isoform X7"/>
    <property type="match status" value="1"/>
</dbReference>
<name>A0A8J1UXH4_OWEFU</name>
<dbReference type="Proteomes" id="UP000749559">
    <property type="component" value="Unassembled WGS sequence"/>
</dbReference>
<evidence type="ECO:0000256" key="4">
    <source>
        <dbReference type="ARBA" id="ARBA00022538"/>
    </source>
</evidence>
<protein>
    <recommendedName>
        <fullName evidence="16">BK channel</fullName>
    </recommendedName>
</protein>
<keyword evidence="10" id="KW-0851">Voltage-gated channel</keyword>
<keyword evidence="4" id="KW-0633">Potassium transport</keyword>
<dbReference type="GO" id="GO:0060072">
    <property type="term" value="F:large conductance calcium-activated potassium channel activity"/>
    <property type="evidence" value="ECO:0007669"/>
    <property type="project" value="TreeGrafter"/>
</dbReference>
<keyword evidence="9" id="KW-0460">Magnesium</keyword>
<keyword evidence="8" id="KW-0106">Calcium</keyword>
<reference evidence="19" key="1">
    <citation type="submission" date="2022-03" db="EMBL/GenBank/DDBJ databases">
        <authorList>
            <person name="Martin C."/>
        </authorList>
    </citation>
    <scope>NUCLEOTIDE SEQUENCE</scope>
</reference>
<evidence type="ECO:0000313" key="20">
    <source>
        <dbReference type="Proteomes" id="UP000749559"/>
    </source>
</evidence>
<proteinExistence type="predicted"/>
<accession>A0A8J1UXH4</accession>
<dbReference type="PANTHER" id="PTHR10027">
    <property type="entry name" value="CALCIUM-ACTIVATED POTASSIUM CHANNEL ALPHA CHAIN"/>
    <property type="match status" value="1"/>
</dbReference>
<keyword evidence="5" id="KW-0812">Transmembrane</keyword>
<dbReference type="InterPro" id="IPR003148">
    <property type="entry name" value="RCK_N"/>
</dbReference>
<evidence type="ECO:0000256" key="15">
    <source>
        <dbReference type="ARBA" id="ARBA00023303"/>
    </source>
</evidence>
<dbReference type="InterPro" id="IPR003929">
    <property type="entry name" value="K_chnl_BK_asu"/>
</dbReference>
<organism evidence="19 20">
    <name type="scientific">Owenia fusiformis</name>
    <name type="common">Polychaete worm</name>
    <dbReference type="NCBI Taxonomy" id="6347"/>
    <lineage>
        <taxon>Eukaryota</taxon>
        <taxon>Metazoa</taxon>
        <taxon>Spiralia</taxon>
        <taxon>Lophotrochozoa</taxon>
        <taxon>Annelida</taxon>
        <taxon>Polychaeta</taxon>
        <taxon>Sedentaria</taxon>
        <taxon>Canalipalpata</taxon>
        <taxon>Sabellida</taxon>
        <taxon>Oweniida</taxon>
        <taxon>Oweniidae</taxon>
        <taxon>Owenia</taxon>
    </lineage>
</organism>
<evidence type="ECO:0000256" key="8">
    <source>
        <dbReference type="ARBA" id="ARBA00022837"/>
    </source>
</evidence>
<evidence type="ECO:0000256" key="7">
    <source>
        <dbReference type="ARBA" id="ARBA00022826"/>
    </source>
</evidence>
<dbReference type="EMBL" id="CAIIXF020000001">
    <property type="protein sequence ID" value="CAH1772688.1"/>
    <property type="molecule type" value="Genomic_DNA"/>
</dbReference>
<dbReference type="OrthoDB" id="10035564at2759"/>
<keyword evidence="12" id="KW-1133">Transmembrane helix</keyword>
<dbReference type="SUPFAM" id="SSF81324">
    <property type="entry name" value="Voltage-gated potassium channels"/>
    <property type="match status" value="1"/>
</dbReference>